<gene>
    <name evidence="3" type="ORF">GCM10017786_34740</name>
</gene>
<dbReference type="InterPro" id="IPR050486">
    <property type="entry name" value="Mannose-1P_guanyltransferase"/>
</dbReference>
<dbReference type="InterPro" id="IPR046342">
    <property type="entry name" value="CBS_dom_sf"/>
</dbReference>
<dbReference type="SMART" id="SM00116">
    <property type="entry name" value="CBS"/>
    <property type="match status" value="2"/>
</dbReference>
<feature type="domain" description="CBS" evidence="2">
    <location>
        <begin position="1"/>
        <end position="57"/>
    </location>
</feature>
<dbReference type="InterPro" id="IPR029044">
    <property type="entry name" value="Nucleotide-diphossugar_trans"/>
</dbReference>
<dbReference type="PANTHER" id="PTHR22572">
    <property type="entry name" value="SUGAR-1-PHOSPHATE GUANYL TRANSFERASE"/>
    <property type="match status" value="1"/>
</dbReference>
<dbReference type="InterPro" id="IPR005835">
    <property type="entry name" value="NTP_transferase_dom"/>
</dbReference>
<dbReference type="CDD" id="cd06426">
    <property type="entry name" value="NTP_transferase_like_2"/>
    <property type="match status" value="1"/>
</dbReference>
<dbReference type="InterPro" id="IPR000644">
    <property type="entry name" value="CBS_dom"/>
</dbReference>
<dbReference type="Gene3D" id="3.10.580.10">
    <property type="entry name" value="CBS-domain"/>
    <property type="match status" value="1"/>
</dbReference>
<sequence>MCLSDLLLCSNASIRDAFTVVDMNDLSDVFVVDDDYRLVGAVSEQDLRRGLLNGVSLDDPIAPLVRPWRATASQAADRAAVLDLMRALGVRNIPVVDSGNRVVGLHVERRIIGVPKLPNWAVIMAGGKGTRLAPLTNTIPKPMLTVAGRPILERLVLHLVGSGVEKIFLSVNYLANVIEKHFGDGGHLGCSIEYLREDPDLPLGTGGALRLLGDLGYRAQHPLLVMNGDLVTNFSVGKLLEAHRREQAVATIATSRYHHEVPFGVLKSDRNRLTQIVEKPTQEWPVNAGIYTLDPVLLDRIPADQEFPITHLFEDCLRRGEKVALWPLSDDWQDIGRPNELAQARGQ</sequence>
<evidence type="ECO:0000256" key="1">
    <source>
        <dbReference type="PROSITE-ProRule" id="PRU00703"/>
    </source>
</evidence>
<evidence type="ECO:0000259" key="2">
    <source>
        <dbReference type="PROSITE" id="PS51371"/>
    </source>
</evidence>
<reference evidence="4" key="1">
    <citation type="journal article" date="2019" name="Int. J. Syst. Evol. Microbiol.">
        <title>The Global Catalogue of Microorganisms (GCM) 10K type strain sequencing project: providing services to taxonomists for standard genome sequencing and annotation.</title>
        <authorList>
            <consortium name="The Broad Institute Genomics Platform"/>
            <consortium name="The Broad Institute Genome Sequencing Center for Infectious Disease"/>
            <person name="Wu L."/>
            <person name="Ma J."/>
        </authorList>
    </citation>
    <scope>NUCLEOTIDE SEQUENCE [LARGE SCALE GENOMIC DNA]</scope>
    <source>
        <strain evidence="4">CGMCC 4.7677</strain>
    </source>
</reference>
<proteinExistence type="predicted"/>
<dbReference type="EMBL" id="BNAU01000003">
    <property type="protein sequence ID" value="GHE98832.1"/>
    <property type="molecule type" value="Genomic_DNA"/>
</dbReference>
<keyword evidence="4" id="KW-1185">Reference proteome</keyword>
<dbReference type="PROSITE" id="PS51371">
    <property type="entry name" value="CBS"/>
    <property type="match status" value="1"/>
</dbReference>
<dbReference type="Pfam" id="PF00571">
    <property type="entry name" value="CBS"/>
    <property type="match status" value="1"/>
</dbReference>
<evidence type="ECO:0000313" key="3">
    <source>
        <dbReference type="EMBL" id="GHE98832.1"/>
    </source>
</evidence>
<dbReference type="SUPFAM" id="SSF53448">
    <property type="entry name" value="Nucleotide-diphospho-sugar transferases"/>
    <property type="match status" value="1"/>
</dbReference>
<dbReference type="Gene3D" id="3.90.550.10">
    <property type="entry name" value="Spore Coat Polysaccharide Biosynthesis Protein SpsA, Chain A"/>
    <property type="match status" value="1"/>
</dbReference>
<dbReference type="Proteomes" id="UP000605897">
    <property type="component" value="Unassembled WGS sequence"/>
</dbReference>
<dbReference type="SUPFAM" id="SSF54631">
    <property type="entry name" value="CBS-domain pair"/>
    <property type="match status" value="1"/>
</dbReference>
<comment type="caution">
    <text evidence="3">The sequence shown here is derived from an EMBL/GenBank/DDBJ whole genome shotgun (WGS) entry which is preliminary data.</text>
</comment>
<organism evidence="3 4">
    <name type="scientific">Amycolatopsis deserti</name>
    <dbReference type="NCBI Taxonomy" id="185696"/>
    <lineage>
        <taxon>Bacteria</taxon>
        <taxon>Bacillati</taxon>
        <taxon>Actinomycetota</taxon>
        <taxon>Actinomycetes</taxon>
        <taxon>Pseudonocardiales</taxon>
        <taxon>Pseudonocardiaceae</taxon>
        <taxon>Amycolatopsis</taxon>
    </lineage>
</organism>
<evidence type="ECO:0000313" key="4">
    <source>
        <dbReference type="Proteomes" id="UP000605897"/>
    </source>
</evidence>
<name>A0ABQ3J213_9PSEU</name>
<accession>A0ABQ3J213</accession>
<keyword evidence="1" id="KW-0129">CBS domain</keyword>
<protein>
    <submittedName>
        <fullName evidence="3">Alcohol dehydrogenase</fullName>
    </submittedName>
</protein>
<dbReference type="Pfam" id="PF00483">
    <property type="entry name" value="NTP_transferase"/>
    <property type="match status" value="1"/>
</dbReference>